<feature type="active site" description="Proton donor/acceptor" evidence="3">
    <location>
        <position position="96"/>
    </location>
</feature>
<dbReference type="eggNOG" id="COG3425">
    <property type="taxonomic scope" value="Bacteria"/>
</dbReference>
<feature type="binding site" evidence="4">
    <location>
        <position position="293"/>
    </location>
    <ligand>
        <name>(3S)-3-hydroxy-3-methylglutaryl-CoA</name>
        <dbReference type="ChEBI" id="CHEBI:43074"/>
    </ligand>
</feature>
<evidence type="ECO:0000256" key="3">
    <source>
        <dbReference type="PIRSR" id="PIRSR611554-1"/>
    </source>
</evidence>
<feature type="active site" description="Acyl-thioester intermediate" evidence="3">
    <location>
        <position position="128"/>
    </location>
</feature>
<feature type="domain" description="Hydroxymethylglutaryl-coenzyme A synthase C-terminal" evidence="6">
    <location>
        <begin position="196"/>
        <end position="262"/>
    </location>
</feature>
<evidence type="ECO:0000313" key="7">
    <source>
        <dbReference type="EMBL" id="EFL96262.1"/>
    </source>
</evidence>
<evidence type="ECO:0000256" key="2">
    <source>
        <dbReference type="ARBA" id="ARBA00022679"/>
    </source>
</evidence>
<evidence type="ECO:0000259" key="6">
    <source>
        <dbReference type="Pfam" id="PF08540"/>
    </source>
</evidence>
<evidence type="ECO:0000259" key="5">
    <source>
        <dbReference type="Pfam" id="PF01154"/>
    </source>
</evidence>
<proteinExistence type="inferred from homology"/>
<evidence type="ECO:0000256" key="4">
    <source>
        <dbReference type="PIRSR" id="PIRSR611554-2"/>
    </source>
</evidence>
<keyword evidence="2 7" id="KW-0808">Transferase</keyword>
<sequence length="406" mass="45266">MLELLELVQRKNWEALILNIGIDKISFFTSDLYLPMDDLAKARKEDPNKYLIGIGQSKQAVIRNSQDAVTLAANAAWQILDEKERQSIDLILFGTESGVDNSKSAAVYLQSLLGINAQASGVELKQACFGLTAGIQLAMGHIALHPKSRVLLVGADIARYGIKTAGEPTQGGGAVAMIMSANPRILKINPESAHLTKDIMDFWRPLYRSEALVDGHYSSQEFIDFFQSTFQQYSAKTGQGLNDFAALIFHLPYTKMGLKALRSVLEEAPDDQIAEGLLARFEDSRQLNREVGNLYTGSLYLSLLSLLQARSLREGDQIGLFSYGSGAEGEFYTGEVVQGYERMLDTSVSEQLRQRKPVSVTEYEEIYRSFMAAQPSDFVTDYQNDPARFALKGQKDQQRQYVERKD</sequence>
<dbReference type="CDD" id="cd00827">
    <property type="entry name" value="init_cond_enzymes"/>
    <property type="match status" value="1"/>
</dbReference>
<feature type="domain" description="Hydroxymethylglutaryl-coenzyme A synthase N-terminal" evidence="5">
    <location>
        <begin position="19"/>
        <end position="181"/>
    </location>
</feature>
<dbReference type="InterPro" id="IPR016039">
    <property type="entry name" value="Thiolase-like"/>
</dbReference>
<dbReference type="PANTHER" id="PTHR43323:SF2">
    <property type="entry name" value="HYDROXYMETHYLGLUTARYL-COA SYNTHASE"/>
    <property type="match status" value="1"/>
</dbReference>
<feature type="active site" description="Proton donor/acceptor" evidence="3">
    <location>
        <position position="250"/>
    </location>
</feature>
<evidence type="ECO:0000313" key="8">
    <source>
        <dbReference type="Proteomes" id="UP000004470"/>
    </source>
</evidence>
<dbReference type="InterPro" id="IPR011554">
    <property type="entry name" value="HMG_CoA_synthase_prok"/>
</dbReference>
<dbReference type="InterPro" id="IPR013746">
    <property type="entry name" value="HMG_CoA_synt_C_dom"/>
</dbReference>
<feature type="binding site" evidence="4">
    <location>
        <position position="259"/>
    </location>
    <ligand>
        <name>(3S)-3-hydroxy-3-methylglutaryl-CoA</name>
        <dbReference type="ChEBI" id="CHEBI:43074"/>
    </ligand>
</feature>
<dbReference type="InterPro" id="IPR013528">
    <property type="entry name" value="HMG_CoA_synth_N"/>
</dbReference>
<protein>
    <submittedName>
        <fullName evidence="7">Hydroxymethylglutaryl-CoA synthase</fullName>
        <ecNumber evidence="7">2.3.3.10</ecNumber>
    </submittedName>
</protein>
<dbReference type="PANTHER" id="PTHR43323">
    <property type="entry name" value="3-HYDROXY-3-METHYLGLUTARYL COENZYME A SYNTHASE"/>
    <property type="match status" value="1"/>
</dbReference>
<dbReference type="SUPFAM" id="SSF53901">
    <property type="entry name" value="Thiolase-like"/>
    <property type="match status" value="2"/>
</dbReference>
<comment type="caution">
    <text evidence="7">The sequence shown here is derived from an EMBL/GenBank/DDBJ whole genome shotgun (WGS) entry which is preliminary data.</text>
</comment>
<feature type="domain" description="Hydroxymethylglutaryl-coenzyme A synthase C-terminal" evidence="6">
    <location>
        <begin position="280"/>
        <end position="367"/>
    </location>
</feature>
<name>E0NDE1_PEDAC</name>
<dbReference type="Pfam" id="PF08540">
    <property type="entry name" value="HMG_CoA_synt_C"/>
    <property type="match status" value="2"/>
</dbReference>
<comment type="similarity">
    <text evidence="1">Belongs to the thiolase-like superfamily. HMG-CoA synthase family.</text>
</comment>
<dbReference type="GO" id="GO:0004421">
    <property type="term" value="F:hydroxymethylglutaryl-CoA synthase activity"/>
    <property type="evidence" value="ECO:0007669"/>
    <property type="project" value="UniProtKB-EC"/>
</dbReference>
<dbReference type="GO" id="GO:0006084">
    <property type="term" value="P:acetyl-CoA metabolic process"/>
    <property type="evidence" value="ECO:0007669"/>
    <property type="project" value="InterPro"/>
</dbReference>
<feature type="binding site" evidence="4">
    <location>
        <position position="46"/>
    </location>
    <ligand>
        <name>(3S)-3-hydroxy-3-methylglutaryl-CoA</name>
        <dbReference type="ChEBI" id="CHEBI:43074"/>
    </ligand>
</feature>
<dbReference type="NCBIfam" id="TIGR01835">
    <property type="entry name" value="HMG-CoA-S_prok"/>
    <property type="match status" value="1"/>
</dbReference>
<keyword evidence="8" id="KW-1185">Reference proteome</keyword>
<gene>
    <name evidence="7" type="ORF">HMPREF0623_0313</name>
</gene>
<organism evidence="7 8">
    <name type="scientific">Pediococcus acidilactici DSM 20284</name>
    <dbReference type="NCBI Taxonomy" id="862514"/>
    <lineage>
        <taxon>Bacteria</taxon>
        <taxon>Bacillati</taxon>
        <taxon>Bacillota</taxon>
        <taxon>Bacilli</taxon>
        <taxon>Lactobacillales</taxon>
        <taxon>Lactobacillaceae</taxon>
        <taxon>Pediococcus</taxon>
        <taxon>Pediococcus acidilactici group</taxon>
    </lineage>
</organism>
<evidence type="ECO:0000256" key="1">
    <source>
        <dbReference type="ARBA" id="ARBA00007061"/>
    </source>
</evidence>
<dbReference type="AlphaFoldDB" id="E0NDE1"/>
<dbReference type="EMBL" id="AEEG01000002">
    <property type="protein sequence ID" value="EFL96262.1"/>
    <property type="molecule type" value="Genomic_DNA"/>
</dbReference>
<dbReference type="Proteomes" id="UP000004470">
    <property type="component" value="Unassembled WGS sequence"/>
</dbReference>
<dbReference type="HOGENOM" id="CLU_008065_3_2_9"/>
<dbReference type="Gene3D" id="3.40.47.10">
    <property type="match status" value="2"/>
</dbReference>
<feature type="binding site" evidence="4">
    <location>
        <position position="160"/>
    </location>
    <ligand>
        <name>(3S)-3-hydroxy-3-methylglutaryl-CoA</name>
        <dbReference type="ChEBI" id="CHEBI:43074"/>
    </ligand>
</feature>
<keyword evidence="7" id="KW-0012">Acyltransferase</keyword>
<dbReference type="EC" id="2.3.3.10" evidence="7"/>
<reference evidence="7" key="1">
    <citation type="submission" date="2010-07" db="EMBL/GenBank/DDBJ databases">
        <authorList>
            <person name="Muzny D."/>
            <person name="Qin X."/>
            <person name="Deng J."/>
            <person name="Jiang H."/>
            <person name="Liu Y."/>
            <person name="Qu J."/>
            <person name="Song X.-Z."/>
            <person name="Zhang L."/>
            <person name="Thornton R."/>
            <person name="Coyle M."/>
            <person name="Francisco L."/>
            <person name="Jackson L."/>
            <person name="Javaid M."/>
            <person name="Korchina V."/>
            <person name="Kovar C."/>
            <person name="Mata R."/>
            <person name="Mathew T."/>
            <person name="Ngo R."/>
            <person name="Nguyen L."/>
            <person name="Nguyen N."/>
            <person name="Okwuonu G."/>
            <person name="Ongeri F."/>
            <person name="Pham C."/>
            <person name="Simmons D."/>
            <person name="Wilczek-Boney K."/>
            <person name="Hale W."/>
            <person name="Jakkamsetti A."/>
            <person name="Pham P."/>
            <person name="Ruth R."/>
            <person name="San Lucas F."/>
            <person name="Warren J."/>
            <person name="Zhang J."/>
            <person name="Zhao Z."/>
            <person name="Zhou C."/>
            <person name="Zhu D."/>
            <person name="Lee S."/>
            <person name="Bess C."/>
            <person name="Blankenburg K."/>
            <person name="Forbes L."/>
            <person name="Fu Q."/>
            <person name="Gubbala S."/>
            <person name="Hirani K."/>
            <person name="Jayaseelan J.C."/>
            <person name="Lara F."/>
            <person name="Munidasa M."/>
            <person name="Palculict T."/>
            <person name="Patil S."/>
            <person name="Pu L.-L."/>
            <person name="Saada N."/>
            <person name="Tang L."/>
            <person name="Weissenberger G."/>
            <person name="Zhu Y."/>
            <person name="Hemphill L."/>
            <person name="Shang Y."/>
            <person name="Youmans B."/>
            <person name="Ayvaz T."/>
            <person name="Ross M."/>
            <person name="Santibanez J."/>
            <person name="Aqrawi P."/>
            <person name="Gross S."/>
            <person name="Joshi V."/>
            <person name="Fowler G."/>
            <person name="Nazareth L."/>
            <person name="Reid J."/>
            <person name="Worley K."/>
            <person name="Petrosino J."/>
            <person name="Highlander S."/>
            <person name="Gibbs R."/>
        </authorList>
    </citation>
    <scope>NUCLEOTIDE SEQUENCE [LARGE SCALE GENOMIC DNA]</scope>
    <source>
        <strain evidence="7">DSM 20284</strain>
    </source>
</reference>
<dbReference type="Pfam" id="PF01154">
    <property type="entry name" value="HMG_CoA_synt_N"/>
    <property type="match status" value="1"/>
</dbReference>
<accession>E0NDE1</accession>